<dbReference type="EMBL" id="MT144898">
    <property type="protein sequence ID" value="QJI01100.1"/>
    <property type="molecule type" value="Genomic_DNA"/>
</dbReference>
<gene>
    <name evidence="1" type="ORF">TM448A02668_0005</name>
    <name evidence="2" type="ORF">TM448B02292_0006</name>
</gene>
<proteinExistence type="predicted"/>
<evidence type="ECO:0000313" key="1">
    <source>
        <dbReference type="EMBL" id="QJA52372.1"/>
    </source>
</evidence>
<dbReference type="EMBL" id="MT144334">
    <property type="protein sequence ID" value="QJA52372.1"/>
    <property type="molecule type" value="Genomic_DNA"/>
</dbReference>
<accession>A0A6H1ZY36</accession>
<evidence type="ECO:0000313" key="2">
    <source>
        <dbReference type="EMBL" id="QJI01100.1"/>
    </source>
</evidence>
<protein>
    <submittedName>
        <fullName evidence="1">Uncharacterized protein</fullName>
    </submittedName>
</protein>
<organism evidence="1">
    <name type="scientific">viral metagenome</name>
    <dbReference type="NCBI Taxonomy" id="1070528"/>
    <lineage>
        <taxon>unclassified sequences</taxon>
        <taxon>metagenomes</taxon>
        <taxon>organismal metagenomes</taxon>
    </lineage>
</organism>
<name>A0A6H1ZY36_9ZZZZ</name>
<dbReference type="AlphaFoldDB" id="A0A6H1ZY36"/>
<sequence>MSTRAEITIQIIDKNFNRIDPVPVLVEGLEVDREYRKVMDLGHSNAVTLKGGWVSHINYRGYIKQQLLTDKEGKDYFILLRKPKEEEVPA</sequence>
<reference evidence="1" key="1">
    <citation type="submission" date="2020-03" db="EMBL/GenBank/DDBJ databases">
        <title>The deep terrestrial virosphere.</title>
        <authorList>
            <person name="Holmfeldt K."/>
            <person name="Nilsson E."/>
            <person name="Simone D."/>
            <person name="Lopez-Fernandez M."/>
            <person name="Wu X."/>
            <person name="de Brujin I."/>
            <person name="Lundin D."/>
            <person name="Andersson A."/>
            <person name="Bertilsson S."/>
            <person name="Dopson M."/>
        </authorList>
    </citation>
    <scope>NUCLEOTIDE SEQUENCE</scope>
    <source>
        <strain evidence="1">TM448A02668</strain>
        <strain evidence="2">TM448B02292</strain>
    </source>
</reference>